<feature type="region of interest" description="Disordered" evidence="1">
    <location>
        <begin position="22"/>
        <end position="61"/>
    </location>
</feature>
<feature type="region of interest" description="Disordered" evidence="1">
    <location>
        <begin position="73"/>
        <end position="111"/>
    </location>
</feature>
<protein>
    <submittedName>
        <fullName evidence="3">Uncharacterized protein</fullName>
    </submittedName>
</protein>
<feature type="signal peptide" evidence="2">
    <location>
        <begin position="1"/>
        <end position="22"/>
    </location>
</feature>
<comment type="caution">
    <text evidence="3">The sequence shown here is derived from an EMBL/GenBank/DDBJ whole genome shotgun (WGS) entry which is preliminary data.</text>
</comment>
<gene>
    <name evidence="3" type="ORF">VKT23_020488</name>
</gene>
<name>A0ABR1IIZ6_9AGAR</name>
<dbReference type="Proteomes" id="UP001498398">
    <property type="component" value="Unassembled WGS sequence"/>
</dbReference>
<proteinExistence type="predicted"/>
<sequence>MPIFQSFFVLQLLLCASSDITASPTRTNTKPRITTVTSSKDTLTSLGDTDTDSLSSDTADPVSKAATSACIDLSSANSGPSNDAEEEPVLISEGPTGAGCFLDTAEDQDAA</sequence>
<organism evidence="3 4">
    <name type="scientific">Marasmiellus scandens</name>
    <dbReference type="NCBI Taxonomy" id="2682957"/>
    <lineage>
        <taxon>Eukaryota</taxon>
        <taxon>Fungi</taxon>
        <taxon>Dikarya</taxon>
        <taxon>Basidiomycota</taxon>
        <taxon>Agaricomycotina</taxon>
        <taxon>Agaricomycetes</taxon>
        <taxon>Agaricomycetidae</taxon>
        <taxon>Agaricales</taxon>
        <taxon>Marasmiineae</taxon>
        <taxon>Omphalotaceae</taxon>
        <taxon>Marasmiellus</taxon>
    </lineage>
</organism>
<evidence type="ECO:0000256" key="2">
    <source>
        <dbReference type="SAM" id="SignalP"/>
    </source>
</evidence>
<feature type="compositionally biased region" description="Polar residues" evidence="1">
    <location>
        <begin position="22"/>
        <end position="36"/>
    </location>
</feature>
<reference evidence="3 4" key="1">
    <citation type="submission" date="2024-01" db="EMBL/GenBank/DDBJ databases">
        <title>A draft genome for the cacao thread blight pathogen Marasmiellus scandens.</title>
        <authorList>
            <person name="Baruah I.K."/>
            <person name="Leung J."/>
            <person name="Bukari Y."/>
            <person name="Amoako-Attah I."/>
            <person name="Meinhardt L.W."/>
            <person name="Bailey B.A."/>
            <person name="Cohen S.P."/>
        </authorList>
    </citation>
    <scope>NUCLEOTIDE SEQUENCE [LARGE SCALE GENOMIC DNA]</scope>
    <source>
        <strain evidence="3 4">GH-19</strain>
    </source>
</reference>
<keyword evidence="4" id="KW-1185">Reference proteome</keyword>
<evidence type="ECO:0000313" key="3">
    <source>
        <dbReference type="EMBL" id="KAK7433914.1"/>
    </source>
</evidence>
<keyword evidence="2" id="KW-0732">Signal</keyword>
<evidence type="ECO:0000256" key="1">
    <source>
        <dbReference type="SAM" id="MobiDB-lite"/>
    </source>
</evidence>
<accession>A0ABR1IIZ6</accession>
<dbReference type="EMBL" id="JBANRG010000136">
    <property type="protein sequence ID" value="KAK7433914.1"/>
    <property type="molecule type" value="Genomic_DNA"/>
</dbReference>
<feature type="chain" id="PRO_5046854908" evidence="2">
    <location>
        <begin position="23"/>
        <end position="111"/>
    </location>
</feature>
<feature type="compositionally biased region" description="Low complexity" evidence="1">
    <location>
        <begin position="37"/>
        <end position="60"/>
    </location>
</feature>
<evidence type="ECO:0000313" key="4">
    <source>
        <dbReference type="Proteomes" id="UP001498398"/>
    </source>
</evidence>